<dbReference type="SUPFAM" id="SSF56281">
    <property type="entry name" value="Metallo-hydrolase/oxidoreductase"/>
    <property type="match status" value="1"/>
</dbReference>
<keyword evidence="5" id="KW-1185">Reference proteome</keyword>
<keyword evidence="2" id="KW-0378">Hydrolase</keyword>
<evidence type="ECO:0000313" key="2">
    <source>
        <dbReference type="EMBL" id="KZB83827.1"/>
    </source>
</evidence>
<dbReference type="EMBL" id="LOBU02000014">
    <property type="protein sequence ID" value="OKA06731.1"/>
    <property type="molecule type" value="Genomic_DNA"/>
</dbReference>
<evidence type="ECO:0000313" key="3">
    <source>
        <dbReference type="EMBL" id="OKA06731.1"/>
    </source>
</evidence>
<reference evidence="3 5" key="2">
    <citation type="submission" date="2016-11" db="EMBL/GenBank/DDBJ databases">
        <title>Genome sequencing of Amycolatopsis regifaucium.</title>
        <authorList>
            <person name="Mayilraj S."/>
            <person name="Kaur N."/>
        </authorList>
    </citation>
    <scope>NUCLEOTIDE SEQUENCE [LARGE SCALE GENOMIC DNA]</scope>
    <source>
        <strain evidence="3 5">GY080</strain>
    </source>
</reference>
<dbReference type="SMART" id="SM00849">
    <property type="entry name" value="Lactamase_B"/>
    <property type="match status" value="1"/>
</dbReference>
<protein>
    <submittedName>
        <fullName evidence="2">MBL fold metallo-hydrolase</fullName>
    </submittedName>
</protein>
<dbReference type="InterPro" id="IPR001279">
    <property type="entry name" value="Metallo-B-lactamas"/>
</dbReference>
<dbReference type="RefSeq" id="WP_061982229.1">
    <property type="nucleotide sequence ID" value="NZ_FOPQ01000003.1"/>
</dbReference>
<gene>
    <name evidence="3" type="ORF">ATP06_0219465</name>
    <name evidence="2" type="ORF">AVL48_35150</name>
</gene>
<dbReference type="AlphaFoldDB" id="A0A154MIL8"/>
<sequence>MRLTILGCCGSIPGPNAAASGYLIEADGFVLGLELGNGTLARLQALRDPFDLDALILSHLHPDHCADVSALTVMRRYHPALPYPERPRRLPVYGPSDVHERLSYAYAANEEERATTDLSDVYAFNALRTEPMGIGPFEVTAVPVDHPTPAFGLRVTHGGRTLAYTGDTGICDALTELADGVDVLLSEASWTDSPTRPPGVHLSGKEAGELGRKAGVGRLLLTHVAPWTDRAAVLAEAAIAFPAAELVEQGAVYEV</sequence>
<dbReference type="OrthoDB" id="9800940at2"/>
<proteinExistence type="predicted"/>
<accession>A0A154MIL8</accession>
<dbReference type="Pfam" id="PF12706">
    <property type="entry name" value="Lactamase_B_2"/>
    <property type="match status" value="1"/>
</dbReference>
<reference evidence="2 4" key="1">
    <citation type="submission" date="2015-12" db="EMBL/GenBank/DDBJ databases">
        <title>Amycolatopsis regifaucium genome sequencing and assembly.</title>
        <authorList>
            <person name="Mayilraj S."/>
        </authorList>
    </citation>
    <scope>NUCLEOTIDE SEQUENCE [LARGE SCALE GENOMIC DNA]</scope>
    <source>
        <strain evidence="2 4">GY080</strain>
    </source>
</reference>
<dbReference type="InterPro" id="IPR036866">
    <property type="entry name" value="RibonucZ/Hydroxyglut_hydro"/>
</dbReference>
<dbReference type="EMBL" id="LQCI01000018">
    <property type="protein sequence ID" value="KZB83827.1"/>
    <property type="molecule type" value="Genomic_DNA"/>
</dbReference>
<dbReference type="PANTHER" id="PTHR46018:SF4">
    <property type="entry name" value="METALLO-HYDROLASE YHFI-RELATED"/>
    <property type="match status" value="1"/>
</dbReference>
<evidence type="ECO:0000313" key="5">
    <source>
        <dbReference type="Proteomes" id="UP000186883"/>
    </source>
</evidence>
<evidence type="ECO:0000313" key="4">
    <source>
        <dbReference type="Proteomes" id="UP000076321"/>
    </source>
</evidence>
<organism evidence="2 4">
    <name type="scientific">Amycolatopsis regifaucium</name>
    <dbReference type="NCBI Taxonomy" id="546365"/>
    <lineage>
        <taxon>Bacteria</taxon>
        <taxon>Bacillati</taxon>
        <taxon>Actinomycetota</taxon>
        <taxon>Actinomycetes</taxon>
        <taxon>Pseudonocardiales</taxon>
        <taxon>Pseudonocardiaceae</taxon>
        <taxon>Amycolatopsis</taxon>
    </lineage>
</organism>
<dbReference type="Gene3D" id="3.60.15.10">
    <property type="entry name" value="Ribonuclease Z/Hydroxyacylglutathione hydrolase-like"/>
    <property type="match status" value="1"/>
</dbReference>
<feature type="domain" description="Metallo-beta-lactamase" evidence="1">
    <location>
        <begin position="18"/>
        <end position="205"/>
    </location>
</feature>
<dbReference type="GO" id="GO:0042781">
    <property type="term" value="F:3'-tRNA processing endoribonuclease activity"/>
    <property type="evidence" value="ECO:0007669"/>
    <property type="project" value="TreeGrafter"/>
</dbReference>
<dbReference type="Proteomes" id="UP000076321">
    <property type="component" value="Unassembled WGS sequence"/>
</dbReference>
<dbReference type="Proteomes" id="UP000186883">
    <property type="component" value="Unassembled WGS sequence"/>
</dbReference>
<dbReference type="PANTHER" id="PTHR46018">
    <property type="entry name" value="ZINC PHOSPHODIESTERASE ELAC PROTEIN 1"/>
    <property type="match status" value="1"/>
</dbReference>
<evidence type="ECO:0000259" key="1">
    <source>
        <dbReference type="SMART" id="SM00849"/>
    </source>
</evidence>
<name>A0A154MIL8_9PSEU</name>
<comment type="caution">
    <text evidence="2">The sequence shown here is derived from an EMBL/GenBank/DDBJ whole genome shotgun (WGS) entry which is preliminary data.</text>
</comment>
<dbReference type="CDD" id="cd07716">
    <property type="entry name" value="RNaseZ_short-form-like_MBL-fold"/>
    <property type="match status" value="1"/>
</dbReference>